<dbReference type="EMBL" id="FLUQ01000004">
    <property type="protein sequence ID" value="SBW08601.1"/>
    <property type="molecule type" value="Genomic_DNA"/>
</dbReference>
<protein>
    <submittedName>
        <fullName evidence="1">Putative Crotonase/Enoyl-Coenzyme A (CoA) hydratase superfamily protein</fullName>
        <ecNumber evidence="1">4.2.1.55</ecNumber>
    </submittedName>
</protein>
<dbReference type="PANTHER" id="PTHR11941">
    <property type="entry name" value="ENOYL-COA HYDRATASE-RELATED"/>
    <property type="match status" value="1"/>
</dbReference>
<keyword evidence="1" id="KW-0456">Lyase</keyword>
<evidence type="ECO:0000313" key="1">
    <source>
        <dbReference type="EMBL" id="SBW08601.1"/>
    </source>
</evidence>
<dbReference type="EC" id="4.2.1.55" evidence="1"/>
<proteinExistence type="predicted"/>
<reference evidence="1" key="1">
    <citation type="submission" date="2016-04" db="EMBL/GenBank/DDBJ databases">
        <authorList>
            <person name="Evans L.H."/>
            <person name="Alamgir A."/>
            <person name="Owens N."/>
            <person name="Weber N.D."/>
            <person name="Virtaneva K."/>
            <person name="Barbian K."/>
            <person name="Babar A."/>
            <person name="Rosenke K."/>
        </authorList>
    </citation>
    <scope>NUCLEOTIDE SEQUENCE</scope>
    <source>
        <strain evidence="1">86</strain>
    </source>
</reference>
<dbReference type="PANTHER" id="PTHR11941:SF54">
    <property type="entry name" value="ENOYL-COA HYDRATASE, MITOCHONDRIAL"/>
    <property type="match status" value="1"/>
</dbReference>
<organism evidence="1">
    <name type="scientific">uncultured delta proteobacterium</name>
    <dbReference type="NCBI Taxonomy" id="34034"/>
    <lineage>
        <taxon>Bacteria</taxon>
        <taxon>Deltaproteobacteria</taxon>
        <taxon>environmental samples</taxon>
    </lineage>
</organism>
<dbReference type="SUPFAM" id="SSF52096">
    <property type="entry name" value="ClpP/crotonase"/>
    <property type="match status" value="1"/>
</dbReference>
<dbReference type="Gene3D" id="3.90.226.10">
    <property type="entry name" value="2-enoyl-CoA Hydratase, Chain A, domain 1"/>
    <property type="match status" value="1"/>
</dbReference>
<name>A0A212KA64_9DELT</name>
<dbReference type="InterPro" id="IPR001753">
    <property type="entry name" value="Enoyl-CoA_hydra/iso"/>
</dbReference>
<accession>A0A212KA64</accession>
<gene>
    <name evidence="1" type="ORF">KL86DPRO_40139</name>
</gene>
<dbReference type="GO" id="GO:0006635">
    <property type="term" value="P:fatty acid beta-oxidation"/>
    <property type="evidence" value="ECO:0007669"/>
    <property type="project" value="TreeGrafter"/>
</dbReference>
<sequence length="260" mass="28346">MKSIESGELLFSVTDGVADIVVNRPEKLNALNTRIVADMHAIITRLDGDNSARVVVIKAACTNNSVYSGSMAGADLDEMTACQGNFDYQAYYSVFANFYRRLRSISQPVVTVINGYAFGGACALAQSSEFVVASDKSVFGMPEINFGFPGGAATFSAQFGRQKAAEITMLGNNFDAQEAYRMLLAYKVVPETELEETVQKICATLKKRSFESLKMGKHIINVSADCGVDEAVNTEIIAASLCLNTEYARNKIDNFMKKQK</sequence>
<dbReference type="Pfam" id="PF00378">
    <property type="entry name" value="ECH_1"/>
    <property type="match status" value="1"/>
</dbReference>
<dbReference type="InterPro" id="IPR029045">
    <property type="entry name" value="ClpP/crotonase-like_dom_sf"/>
</dbReference>
<dbReference type="AlphaFoldDB" id="A0A212KA64"/>
<dbReference type="GO" id="GO:0016829">
    <property type="term" value="F:lyase activity"/>
    <property type="evidence" value="ECO:0007669"/>
    <property type="project" value="UniProtKB-KW"/>
</dbReference>
<dbReference type="CDD" id="cd06558">
    <property type="entry name" value="crotonase-like"/>
    <property type="match status" value="1"/>
</dbReference>